<dbReference type="Proteomes" id="UP000273998">
    <property type="component" value="Unassembled WGS sequence"/>
</dbReference>
<gene>
    <name evidence="2" type="ORF">D8867_10925</name>
</gene>
<name>A0AAX1Y8G7_STRSL</name>
<organism evidence="2 3">
    <name type="scientific">Streptococcus salivarius</name>
    <dbReference type="NCBI Taxonomy" id="1304"/>
    <lineage>
        <taxon>Bacteria</taxon>
        <taxon>Bacillati</taxon>
        <taxon>Bacillota</taxon>
        <taxon>Bacilli</taxon>
        <taxon>Lactobacillales</taxon>
        <taxon>Streptococcaceae</taxon>
        <taxon>Streptococcus</taxon>
    </lineage>
</organism>
<sequence>MTITNLFFVFALSISLLFVITFIVLFIQYTIIYERVSHNFKAVEHG</sequence>
<protein>
    <submittedName>
        <fullName evidence="2">Uncharacterized protein</fullName>
    </submittedName>
</protein>
<keyword evidence="1" id="KW-0812">Transmembrane</keyword>
<accession>A0AAX1Y8G7</accession>
<evidence type="ECO:0000313" key="2">
    <source>
        <dbReference type="EMBL" id="RSI51776.1"/>
    </source>
</evidence>
<evidence type="ECO:0000256" key="1">
    <source>
        <dbReference type="SAM" id="Phobius"/>
    </source>
</evidence>
<reference evidence="2 3" key="1">
    <citation type="submission" date="2018-11" db="EMBL/GenBank/DDBJ databases">
        <title>Species Designations Belie Phenotypic and Genotypic Heterogeneity in Oral Streptococci.</title>
        <authorList>
            <person name="Velsko I."/>
        </authorList>
    </citation>
    <scope>NUCLEOTIDE SEQUENCE [LARGE SCALE GENOMIC DNA]</scope>
    <source>
        <strain evidence="2 3">BCC42</strain>
    </source>
</reference>
<dbReference type="AlphaFoldDB" id="A0AAX1Y8G7"/>
<evidence type="ECO:0000313" key="3">
    <source>
        <dbReference type="Proteomes" id="UP000273998"/>
    </source>
</evidence>
<feature type="transmembrane region" description="Helical" evidence="1">
    <location>
        <begin position="6"/>
        <end position="27"/>
    </location>
</feature>
<proteinExistence type="predicted"/>
<keyword evidence="1" id="KW-0472">Membrane</keyword>
<dbReference type="EMBL" id="RJNF01000062">
    <property type="protein sequence ID" value="RSI51776.1"/>
    <property type="molecule type" value="Genomic_DNA"/>
</dbReference>
<keyword evidence="1" id="KW-1133">Transmembrane helix</keyword>
<comment type="caution">
    <text evidence="2">The sequence shown here is derived from an EMBL/GenBank/DDBJ whole genome shotgun (WGS) entry which is preliminary data.</text>
</comment>